<dbReference type="Gene3D" id="1.25.40.10">
    <property type="entry name" value="Tetratricopeptide repeat domain"/>
    <property type="match status" value="1"/>
</dbReference>
<gene>
    <name evidence="1" type="ORF">NAEGRDRAFT_66954</name>
</gene>
<dbReference type="EMBL" id="GG738865">
    <property type="protein sequence ID" value="EFC44916.1"/>
    <property type="molecule type" value="Genomic_DNA"/>
</dbReference>
<organism evidence="2">
    <name type="scientific">Naegleria gruberi</name>
    <name type="common">Amoeba</name>
    <dbReference type="NCBI Taxonomy" id="5762"/>
    <lineage>
        <taxon>Eukaryota</taxon>
        <taxon>Discoba</taxon>
        <taxon>Heterolobosea</taxon>
        <taxon>Tetramitia</taxon>
        <taxon>Eutetramitia</taxon>
        <taxon>Vahlkampfiidae</taxon>
        <taxon>Naegleria</taxon>
    </lineage>
</organism>
<protein>
    <submittedName>
        <fullName evidence="1">Predicted protein</fullName>
    </submittedName>
</protein>
<dbReference type="OrthoDB" id="414698at2759"/>
<dbReference type="VEuPathDB" id="AmoebaDB:NAEGRDRAFT_66954"/>
<evidence type="ECO:0000313" key="1">
    <source>
        <dbReference type="EMBL" id="EFC44916.1"/>
    </source>
</evidence>
<proteinExistence type="predicted"/>
<dbReference type="RefSeq" id="XP_002677660.1">
    <property type="nucleotide sequence ID" value="XM_002677614.1"/>
</dbReference>
<dbReference type="Pfam" id="PF06041">
    <property type="entry name" value="DUF924"/>
    <property type="match status" value="1"/>
</dbReference>
<evidence type="ECO:0000313" key="2">
    <source>
        <dbReference type="Proteomes" id="UP000006671"/>
    </source>
</evidence>
<dbReference type="InterPro" id="IPR010323">
    <property type="entry name" value="DUF924"/>
</dbReference>
<dbReference type="AlphaFoldDB" id="D2VDK8"/>
<name>D2VDK8_NAEGR</name>
<dbReference type="InterPro" id="IPR011990">
    <property type="entry name" value="TPR-like_helical_dom_sf"/>
</dbReference>
<dbReference type="OMA" id="NDRMELF"/>
<reference evidence="1 2" key="1">
    <citation type="journal article" date="2010" name="Cell">
        <title>The genome of Naegleria gruberi illuminates early eukaryotic versatility.</title>
        <authorList>
            <person name="Fritz-Laylin L.K."/>
            <person name="Prochnik S.E."/>
            <person name="Ginger M.L."/>
            <person name="Dacks J.B."/>
            <person name="Carpenter M.L."/>
            <person name="Field M.C."/>
            <person name="Kuo A."/>
            <person name="Paredez A."/>
            <person name="Chapman J."/>
            <person name="Pham J."/>
            <person name="Shu S."/>
            <person name="Neupane R."/>
            <person name="Cipriano M."/>
            <person name="Mancuso J."/>
            <person name="Tu H."/>
            <person name="Salamov A."/>
            <person name="Lindquist E."/>
            <person name="Shapiro H."/>
            <person name="Lucas S."/>
            <person name="Grigoriev I.V."/>
            <person name="Cande W.Z."/>
            <person name="Fulton C."/>
            <person name="Rokhsar D.S."/>
            <person name="Dawson S.C."/>
        </authorList>
    </citation>
    <scope>NUCLEOTIDE SEQUENCE [LARGE SCALE GENOMIC DNA]</scope>
    <source>
        <strain evidence="1 2">NEG-M</strain>
    </source>
</reference>
<dbReference type="InParanoid" id="D2VDK8"/>
<dbReference type="KEGG" id="ngr:NAEGRDRAFT_66954"/>
<dbReference type="GeneID" id="8849319"/>
<dbReference type="SUPFAM" id="SSF48452">
    <property type="entry name" value="TPR-like"/>
    <property type="match status" value="1"/>
</dbReference>
<sequence>MSHISHLYRDLDEIGMNDLWTNVWFAKEDSQKFMDKELKKFEPFYEQYMNYEPKYLYEYIALIVLYDQVPRNIFRNSAKAYETDRKALDLARSLVPYMDKLPIQFNISIIMSFVHSEELEDLKQAKQFIEALEIKYAKYNVLKNLKLIFKNHNDRMELFGRIPERNKYLGRASTEMELTYLKNINSQ</sequence>
<keyword evidence="2" id="KW-1185">Reference proteome</keyword>
<accession>D2VDK8</accession>
<dbReference type="Proteomes" id="UP000006671">
    <property type="component" value="Unassembled WGS sequence"/>
</dbReference>
<dbReference type="Gene3D" id="1.20.58.320">
    <property type="entry name" value="TPR-like"/>
    <property type="match status" value="1"/>
</dbReference>